<evidence type="ECO:0000256" key="12">
    <source>
        <dbReference type="ARBA" id="ARBA00023157"/>
    </source>
</evidence>
<dbReference type="InterPro" id="IPR057774">
    <property type="entry name" value="D8C_UMOD/GP2/OIT3-like"/>
</dbReference>
<dbReference type="InterPro" id="IPR001507">
    <property type="entry name" value="ZP_dom"/>
</dbReference>
<dbReference type="GO" id="GO:0051560">
    <property type="term" value="P:mitochondrial calcium ion homeostasis"/>
    <property type="evidence" value="ECO:0007669"/>
    <property type="project" value="InterPro"/>
</dbReference>
<comment type="similarity">
    <text evidence="2">Belongs to the MCU (TC 1.A.77) family.</text>
</comment>
<dbReference type="Gene3D" id="2.60.40.3210">
    <property type="entry name" value="Zona pellucida, ZP-N domain"/>
    <property type="match status" value="1"/>
</dbReference>
<dbReference type="InterPro" id="IPR018097">
    <property type="entry name" value="EGF_Ca-bd_CS"/>
</dbReference>
<dbReference type="PROSITE" id="PS01187">
    <property type="entry name" value="EGF_CA"/>
    <property type="match status" value="1"/>
</dbReference>
<evidence type="ECO:0000256" key="7">
    <source>
        <dbReference type="ARBA" id="ARBA00022729"/>
    </source>
</evidence>
<feature type="transmembrane region" description="Helical" evidence="14">
    <location>
        <begin position="181"/>
        <end position="199"/>
    </location>
</feature>
<evidence type="ECO:0000313" key="18">
    <source>
        <dbReference type="Proteomes" id="UP001142489"/>
    </source>
</evidence>
<evidence type="ECO:0000259" key="16">
    <source>
        <dbReference type="PROSITE" id="PS51034"/>
    </source>
</evidence>
<evidence type="ECO:0000256" key="6">
    <source>
        <dbReference type="ARBA" id="ARBA00022692"/>
    </source>
</evidence>
<dbReference type="GO" id="GO:0015292">
    <property type="term" value="F:uniporter activity"/>
    <property type="evidence" value="ECO:0007669"/>
    <property type="project" value="TreeGrafter"/>
</dbReference>
<evidence type="ECO:0000256" key="9">
    <source>
        <dbReference type="ARBA" id="ARBA00022989"/>
    </source>
</evidence>
<dbReference type="PANTHER" id="PTHR13462:SF16">
    <property type="entry name" value="CALCIUM UNIPORTER PROTEIN, MITOCHONDRIAL"/>
    <property type="match status" value="1"/>
</dbReference>
<dbReference type="InterPro" id="IPR006769">
    <property type="entry name" value="MCU_C"/>
</dbReference>
<keyword evidence="18" id="KW-1185">Reference proteome</keyword>
<evidence type="ECO:0000313" key="17">
    <source>
        <dbReference type="EMBL" id="KAJ7324212.1"/>
    </source>
</evidence>
<dbReference type="InterPro" id="IPR000742">
    <property type="entry name" value="EGF"/>
</dbReference>
<keyword evidence="11 14" id="KW-0472">Membrane</keyword>
<dbReference type="Gene3D" id="2.10.25.10">
    <property type="entry name" value="Laminin"/>
    <property type="match status" value="2"/>
</dbReference>
<evidence type="ECO:0000256" key="1">
    <source>
        <dbReference type="ARBA" id="ARBA00004141"/>
    </source>
</evidence>
<comment type="caution">
    <text evidence="17">The sequence shown here is derived from an EMBL/GenBank/DDBJ whole genome shotgun (WGS) entry which is preliminary data.</text>
</comment>
<dbReference type="Pfam" id="PF23283">
    <property type="entry name" value="D8C_UMOD"/>
    <property type="match status" value="1"/>
</dbReference>
<dbReference type="AlphaFoldDB" id="A0A9Q0XQX9"/>
<dbReference type="OrthoDB" id="2015116at2759"/>
<feature type="domain" description="ZP" evidence="16">
    <location>
        <begin position="463"/>
        <end position="660"/>
    </location>
</feature>
<sequence>AHQRLPPWQTTQVVYCSTVVPSDDVTVVYQNGLPVISVNLPSRRERCQFTLKPISDSVGVFLRQLQAEDRGIDRVAIYSPDLLSHEDATTLNDVKTLVQQLYTTLCIEEHQLNKEKELIGRLEDLKQQLAPLEKVRMEVCRRAEKRTTWVLWGGLAYMATQFGILARLTWWEYSWDIMEPVTYFITYGSAMAMYAYFVVTRQEYVYPDARDRQFLLFFHKGAKKTRFDLEKYNQLKDAIAQAELDLKRLRDPLQVHLPVRQIAQPLQENTVENHCGTHAPIWLNGSHPQESDGVVQRQACATYNGNCCLWNTTVEIKACPGGYYVYRLNKLSVCYHAYCGHFYDICDVVDCRGSCLDTGDCLCSLGTMLGPDGQTCLDENECERSNGGCSEICINLKNSYRCECGVGRVLGKDGKTCEEIEGCHNNNGGCSHTCITVDDHYQCECPRGLVLSEDGHTCQVPVLCKSTSIEVNIPKDLVGGMDLFLINGSCKGVSNGTHVNIIFSLKSCGTTVEVSNDKILATNMVTGLPKQTPGSNGDIIVRTGQLLIPITCEFPRQYTISEGYIPNVKNTPLEIMSRNRGVFPFTLEIFKDSGFEEPYRNTLPTLKLRDSLYFGIEPLVHVSGLETLVESCFATPTSKADEILKYYLIQDGQVFPHFFW</sequence>
<dbReference type="Pfam" id="PF23344">
    <property type="entry name" value="ZP-N"/>
    <property type="match status" value="1"/>
</dbReference>
<accession>A0A9Q0XQX9</accession>
<keyword evidence="10" id="KW-0406">Ion transport</keyword>
<dbReference type="PROSITE" id="PS50026">
    <property type="entry name" value="EGF_3"/>
    <property type="match status" value="1"/>
</dbReference>
<dbReference type="Pfam" id="PF04678">
    <property type="entry name" value="MCU"/>
    <property type="match status" value="1"/>
</dbReference>
<dbReference type="FunFam" id="2.10.25.10:FF:000203">
    <property type="entry name" value="oncoprotein-induced transcript 3 protein"/>
    <property type="match status" value="2"/>
</dbReference>
<keyword evidence="8" id="KW-0106">Calcium</keyword>
<keyword evidence="3" id="KW-0813">Transport</keyword>
<feature type="domain" description="EGF-like" evidence="15">
    <location>
        <begin position="378"/>
        <end position="418"/>
    </location>
</feature>
<dbReference type="Gene3D" id="2.60.40.4100">
    <property type="entry name" value="Zona pellucida, ZP-C domain"/>
    <property type="match status" value="1"/>
</dbReference>
<dbReference type="InterPro" id="IPR000152">
    <property type="entry name" value="EGF-type_Asp/Asn_hydroxyl_site"/>
</dbReference>
<dbReference type="CDD" id="cd00054">
    <property type="entry name" value="EGF_CA"/>
    <property type="match status" value="1"/>
</dbReference>
<dbReference type="SMART" id="SM00179">
    <property type="entry name" value="EGF_CA"/>
    <property type="match status" value="2"/>
</dbReference>
<evidence type="ECO:0000256" key="14">
    <source>
        <dbReference type="SAM" id="Phobius"/>
    </source>
</evidence>
<dbReference type="PROSITE" id="PS00010">
    <property type="entry name" value="ASX_HYDROXYL"/>
    <property type="match status" value="1"/>
</dbReference>
<dbReference type="InterPro" id="IPR055355">
    <property type="entry name" value="ZP-C"/>
</dbReference>
<comment type="caution">
    <text evidence="13">Lacks conserved residue(s) required for the propagation of feature annotation.</text>
</comment>
<dbReference type="Pfam" id="PF14670">
    <property type="entry name" value="FXa_inhibition"/>
    <property type="match status" value="2"/>
</dbReference>
<keyword evidence="5" id="KW-0109">Calcium transport</keyword>
<evidence type="ECO:0000256" key="2">
    <source>
        <dbReference type="ARBA" id="ARBA00005653"/>
    </source>
</evidence>
<evidence type="ECO:0000256" key="11">
    <source>
        <dbReference type="ARBA" id="ARBA00023136"/>
    </source>
</evidence>
<dbReference type="SUPFAM" id="SSF57196">
    <property type="entry name" value="EGF/Laminin"/>
    <property type="match status" value="2"/>
</dbReference>
<dbReference type="EMBL" id="JAPFRF010000008">
    <property type="protein sequence ID" value="KAJ7324212.1"/>
    <property type="molecule type" value="Genomic_DNA"/>
</dbReference>
<evidence type="ECO:0000256" key="3">
    <source>
        <dbReference type="ARBA" id="ARBA00022448"/>
    </source>
</evidence>
<feature type="transmembrane region" description="Helical" evidence="14">
    <location>
        <begin position="149"/>
        <end position="169"/>
    </location>
</feature>
<keyword evidence="6 14" id="KW-0812">Transmembrane</keyword>
<keyword evidence="12" id="KW-1015">Disulfide bond</keyword>
<dbReference type="Proteomes" id="UP001142489">
    <property type="component" value="Unassembled WGS sequence"/>
</dbReference>
<dbReference type="InterPro" id="IPR001881">
    <property type="entry name" value="EGF-like_Ca-bd_dom"/>
</dbReference>
<dbReference type="GO" id="GO:1990246">
    <property type="term" value="C:uniplex complex"/>
    <property type="evidence" value="ECO:0007669"/>
    <property type="project" value="TreeGrafter"/>
</dbReference>
<proteinExistence type="inferred from homology"/>
<feature type="non-terminal residue" evidence="17">
    <location>
        <position position="660"/>
    </location>
</feature>
<dbReference type="PROSITE" id="PS51034">
    <property type="entry name" value="ZP_2"/>
    <property type="match status" value="1"/>
</dbReference>
<protein>
    <recommendedName>
        <fullName evidence="19">Calcium uniporter protein</fullName>
    </recommendedName>
</protein>
<keyword evidence="9 14" id="KW-1133">Transmembrane helix</keyword>
<dbReference type="SMART" id="SM00181">
    <property type="entry name" value="EGF"/>
    <property type="match status" value="3"/>
</dbReference>
<evidence type="ECO:0008006" key="19">
    <source>
        <dbReference type="Google" id="ProtNLM"/>
    </source>
</evidence>
<keyword evidence="4 13" id="KW-0245">EGF-like domain</keyword>
<dbReference type="InterPro" id="IPR042235">
    <property type="entry name" value="ZP-C_dom"/>
</dbReference>
<organism evidence="17 18">
    <name type="scientific">Phrynocephalus forsythii</name>
    <dbReference type="NCBI Taxonomy" id="171643"/>
    <lineage>
        <taxon>Eukaryota</taxon>
        <taxon>Metazoa</taxon>
        <taxon>Chordata</taxon>
        <taxon>Craniata</taxon>
        <taxon>Vertebrata</taxon>
        <taxon>Euteleostomi</taxon>
        <taxon>Lepidosauria</taxon>
        <taxon>Squamata</taxon>
        <taxon>Bifurcata</taxon>
        <taxon>Unidentata</taxon>
        <taxon>Episquamata</taxon>
        <taxon>Toxicofera</taxon>
        <taxon>Iguania</taxon>
        <taxon>Acrodonta</taxon>
        <taxon>Agamidae</taxon>
        <taxon>Agaminae</taxon>
        <taxon>Phrynocephalus</taxon>
    </lineage>
</organism>
<dbReference type="GO" id="GO:0005509">
    <property type="term" value="F:calcium ion binding"/>
    <property type="evidence" value="ECO:0007669"/>
    <property type="project" value="InterPro"/>
</dbReference>
<dbReference type="PANTHER" id="PTHR13462">
    <property type="entry name" value="CALCIUM UNIPORTER PROTEIN, MITOCHONDRIAL"/>
    <property type="match status" value="1"/>
</dbReference>
<comment type="subcellular location">
    <subcellularLocation>
        <location evidence="1">Membrane</location>
        <topology evidence="1">Multi-pass membrane protein</topology>
    </subcellularLocation>
</comment>
<dbReference type="InterPro" id="IPR039055">
    <property type="entry name" value="MCU_fam"/>
</dbReference>
<dbReference type="InterPro" id="IPR055356">
    <property type="entry name" value="ZP-N"/>
</dbReference>
<dbReference type="SMART" id="SM00241">
    <property type="entry name" value="ZP"/>
    <property type="match status" value="1"/>
</dbReference>
<evidence type="ECO:0000256" key="10">
    <source>
        <dbReference type="ARBA" id="ARBA00023065"/>
    </source>
</evidence>
<evidence type="ECO:0000259" key="15">
    <source>
        <dbReference type="PROSITE" id="PS50026"/>
    </source>
</evidence>
<dbReference type="Pfam" id="PF00100">
    <property type="entry name" value="Zona_pellucida"/>
    <property type="match status" value="1"/>
</dbReference>
<evidence type="ECO:0000256" key="4">
    <source>
        <dbReference type="ARBA" id="ARBA00022536"/>
    </source>
</evidence>
<evidence type="ECO:0000256" key="8">
    <source>
        <dbReference type="ARBA" id="ARBA00022837"/>
    </source>
</evidence>
<evidence type="ECO:0000256" key="5">
    <source>
        <dbReference type="ARBA" id="ARBA00022568"/>
    </source>
</evidence>
<evidence type="ECO:0000256" key="13">
    <source>
        <dbReference type="PROSITE-ProRule" id="PRU00076"/>
    </source>
</evidence>
<gene>
    <name evidence="17" type="ORF">JRQ81_017232</name>
</gene>
<reference evidence="17" key="1">
    <citation type="journal article" date="2023" name="DNA Res.">
        <title>Chromosome-level genome assembly of Phrynocephalus forsythii using third-generation DNA sequencing and Hi-C analysis.</title>
        <authorList>
            <person name="Qi Y."/>
            <person name="Zhao W."/>
            <person name="Zhao Y."/>
            <person name="Niu C."/>
            <person name="Cao S."/>
            <person name="Zhang Y."/>
        </authorList>
    </citation>
    <scope>NUCLEOTIDE SEQUENCE</scope>
    <source>
        <tissue evidence="17">Muscle</tissue>
    </source>
</reference>
<keyword evidence="7" id="KW-0732">Signal</keyword>
<dbReference type="GO" id="GO:0005262">
    <property type="term" value="F:calcium channel activity"/>
    <property type="evidence" value="ECO:0007669"/>
    <property type="project" value="TreeGrafter"/>
</dbReference>
<name>A0A9Q0XQX9_9SAUR</name>
<dbReference type="GO" id="GO:0036444">
    <property type="term" value="P:calcium import into the mitochondrion"/>
    <property type="evidence" value="ECO:0007669"/>
    <property type="project" value="TreeGrafter"/>
</dbReference>